<dbReference type="Gene3D" id="1.10.275.10">
    <property type="entry name" value="Fumarase/aspartase (N-terminal domain)"/>
    <property type="match status" value="1"/>
</dbReference>
<evidence type="ECO:0000256" key="6">
    <source>
        <dbReference type="HAMAP-Rule" id="MF_00229"/>
    </source>
</evidence>
<comment type="similarity">
    <text evidence="6 7">Belongs to the PAL/histidase family.</text>
</comment>
<evidence type="ECO:0000256" key="8">
    <source>
        <dbReference type="RuleBase" id="RU004479"/>
    </source>
</evidence>
<evidence type="ECO:0000256" key="3">
    <source>
        <dbReference type="ARBA" id="ARBA00022808"/>
    </source>
</evidence>
<keyword evidence="11" id="KW-1185">Reference proteome</keyword>
<protein>
    <recommendedName>
        <fullName evidence="2 6">Histidine ammonia-lyase</fullName>
        <shortName evidence="6">Histidase</shortName>
        <ecNumber evidence="2 6">4.3.1.3</ecNumber>
    </recommendedName>
</protein>
<dbReference type="EMBL" id="JAGQDG010000004">
    <property type="protein sequence ID" value="MBQ0935952.1"/>
    <property type="molecule type" value="Genomic_DNA"/>
</dbReference>
<dbReference type="InterPro" id="IPR022313">
    <property type="entry name" value="Phe/His_NH3-lyase_AS"/>
</dbReference>
<gene>
    <name evidence="6 10" type="primary">hutH</name>
    <name evidence="10" type="ORF">KAK11_11500</name>
</gene>
<evidence type="ECO:0000256" key="2">
    <source>
        <dbReference type="ARBA" id="ARBA00012994"/>
    </source>
</evidence>
<comment type="PTM">
    <text evidence="6">Contains an active site 4-methylidene-imidazol-5-one (MIO), which is formed autocatalytically by cyclization and dehydration of residues Ala-Ser-Gly.</text>
</comment>
<dbReference type="PANTHER" id="PTHR10362">
    <property type="entry name" value="HISTIDINE AMMONIA-LYASE"/>
    <property type="match status" value="1"/>
</dbReference>
<dbReference type="RefSeq" id="WP_210809269.1">
    <property type="nucleotide sequence ID" value="NZ_JAGQDG010000004.1"/>
</dbReference>
<dbReference type="NCBIfam" id="TIGR01225">
    <property type="entry name" value="hutH"/>
    <property type="match status" value="1"/>
</dbReference>
<name>A0ABS5DXS2_9BURK</name>
<comment type="subcellular location">
    <subcellularLocation>
        <location evidence="6 9">Cytoplasm</location>
    </subcellularLocation>
</comment>
<evidence type="ECO:0000256" key="4">
    <source>
        <dbReference type="ARBA" id="ARBA00023239"/>
    </source>
</evidence>
<dbReference type="HAMAP" id="MF_00229">
    <property type="entry name" value="His_ammonia_lyase"/>
    <property type="match status" value="1"/>
</dbReference>
<dbReference type="PROSITE" id="PS00488">
    <property type="entry name" value="PAL_HISTIDASE"/>
    <property type="match status" value="1"/>
</dbReference>
<evidence type="ECO:0000256" key="9">
    <source>
        <dbReference type="RuleBase" id="RU004480"/>
    </source>
</evidence>
<organism evidence="10 11">
    <name type="scientific">Ideonella paludis</name>
    <dbReference type="NCBI Taxonomy" id="1233411"/>
    <lineage>
        <taxon>Bacteria</taxon>
        <taxon>Pseudomonadati</taxon>
        <taxon>Pseudomonadota</taxon>
        <taxon>Betaproteobacteria</taxon>
        <taxon>Burkholderiales</taxon>
        <taxon>Sphaerotilaceae</taxon>
        <taxon>Ideonella</taxon>
    </lineage>
</organism>
<proteinExistence type="inferred from homology"/>
<evidence type="ECO:0000256" key="1">
    <source>
        <dbReference type="ARBA" id="ARBA00005113"/>
    </source>
</evidence>
<evidence type="ECO:0000313" key="11">
    <source>
        <dbReference type="Proteomes" id="UP000672097"/>
    </source>
</evidence>
<comment type="catalytic activity">
    <reaction evidence="5 6 8">
        <text>L-histidine = trans-urocanate + NH4(+)</text>
        <dbReference type="Rhea" id="RHEA:21232"/>
        <dbReference type="ChEBI" id="CHEBI:17771"/>
        <dbReference type="ChEBI" id="CHEBI:28938"/>
        <dbReference type="ChEBI" id="CHEBI:57595"/>
        <dbReference type="EC" id="4.3.1.3"/>
    </reaction>
</comment>
<dbReference type="Proteomes" id="UP000672097">
    <property type="component" value="Unassembled WGS sequence"/>
</dbReference>
<dbReference type="Gene3D" id="1.20.200.10">
    <property type="entry name" value="Fumarase/aspartase (Central domain)"/>
    <property type="match status" value="1"/>
</dbReference>
<dbReference type="NCBIfam" id="NF006871">
    <property type="entry name" value="PRK09367.1"/>
    <property type="match status" value="1"/>
</dbReference>
<evidence type="ECO:0000256" key="7">
    <source>
        <dbReference type="RuleBase" id="RU003954"/>
    </source>
</evidence>
<dbReference type="InterPro" id="IPR001106">
    <property type="entry name" value="Aromatic_Lyase"/>
</dbReference>
<dbReference type="SUPFAM" id="SSF48557">
    <property type="entry name" value="L-aspartase-like"/>
    <property type="match status" value="1"/>
</dbReference>
<keyword evidence="6" id="KW-0963">Cytoplasm</keyword>
<dbReference type="CDD" id="cd00332">
    <property type="entry name" value="PAL-HAL"/>
    <property type="match status" value="1"/>
</dbReference>
<comment type="pathway">
    <text evidence="1 6 8">Amino-acid degradation; L-histidine degradation into L-glutamate; N-formimidoyl-L-glutamate from L-histidine: step 1/3.</text>
</comment>
<dbReference type="EC" id="4.3.1.3" evidence="2 6"/>
<feature type="cross-link" description="5-imidazolinone (Ala-Gly)" evidence="6">
    <location>
        <begin position="143"/>
        <end position="145"/>
    </location>
</feature>
<dbReference type="InterPro" id="IPR024083">
    <property type="entry name" value="Fumarase/histidase_N"/>
</dbReference>
<keyword evidence="3 6" id="KW-0369">Histidine metabolism</keyword>
<sequence length="515" mass="53931">MTQHVLTPGQLNLELLQAVHARGEAVTLAPEARANIRASAAVVQAAAAGDAPVYGVNTGFGKLANQRISAADLATLQLNLIRSHSVGVGEPCNPGVVRLMLVMKAASLARGYSGVREVVIDTLLAVYNAGLIPWVPEKGSVGASGDLAPLSHMTLALLGEGDFLVDGQRRPAGEVLRQHGITPLALEAKEGLALINGTQTSTALALHAFLSFEPVLEAALVIGALTVDAARGSDGPFDPRIHALRGQPGQIDVAQYYRALLKGSAIRASHTEGDDRVQDPYCLRCQPQVVGACLDQLRHASLVLLREANAVTDNPLVFFEDGAMISGGNFHAEPVALAADAMATAIAEVGAIAERRIAMLIDSSVSRLPPFLTENAGLNSGFMIAHVTAAALASENKSLAHPASVDSLPTSANQEDHVSMATFAARRLQPMIANVAHILGVELLASAQAIEFLRPLASSPALEQAHALLREHCAPMMTDRYLAPDMETAASLVRSGALSGLFRALPGLPPLWVPV</sequence>
<dbReference type="GO" id="GO:0004397">
    <property type="term" value="F:histidine ammonia-lyase activity"/>
    <property type="evidence" value="ECO:0007669"/>
    <property type="project" value="UniProtKB-EC"/>
</dbReference>
<comment type="caution">
    <text evidence="10">The sequence shown here is derived from an EMBL/GenBank/DDBJ whole genome shotgun (WGS) entry which is preliminary data.</text>
</comment>
<feature type="modified residue" description="2,3-didehydroalanine (Ser)" evidence="6">
    <location>
        <position position="144"/>
    </location>
</feature>
<reference evidence="10 11" key="1">
    <citation type="submission" date="2021-04" db="EMBL/GenBank/DDBJ databases">
        <title>The genome sequence of type strain Ideonella paludis KCTC 32238.</title>
        <authorList>
            <person name="Liu Y."/>
        </authorList>
    </citation>
    <scope>NUCLEOTIDE SEQUENCE [LARGE SCALE GENOMIC DNA]</scope>
    <source>
        <strain evidence="10 11">KCTC 32238</strain>
    </source>
</reference>
<evidence type="ECO:0000313" key="10">
    <source>
        <dbReference type="EMBL" id="MBQ0935952.1"/>
    </source>
</evidence>
<dbReference type="InterPro" id="IPR005921">
    <property type="entry name" value="HutH"/>
</dbReference>
<accession>A0ABS5DXS2</accession>
<keyword evidence="4 6" id="KW-0456">Lyase</keyword>
<dbReference type="Pfam" id="PF00221">
    <property type="entry name" value="Lyase_aromatic"/>
    <property type="match status" value="1"/>
</dbReference>
<evidence type="ECO:0000256" key="5">
    <source>
        <dbReference type="ARBA" id="ARBA00049269"/>
    </source>
</evidence>
<dbReference type="InterPro" id="IPR008948">
    <property type="entry name" value="L-Aspartase-like"/>
</dbReference>